<dbReference type="InterPro" id="IPR050266">
    <property type="entry name" value="AB_hydrolase_sf"/>
</dbReference>
<feature type="domain" description="AB hydrolase-1" evidence="1">
    <location>
        <begin position="49"/>
        <end position="284"/>
    </location>
</feature>
<protein>
    <submittedName>
        <fullName evidence="2">Haloalkane dehalogenase</fullName>
        <ecNumber evidence="2">3.8.1.5</ecNumber>
    </submittedName>
</protein>
<dbReference type="Pfam" id="PF12697">
    <property type="entry name" value="Abhydrolase_6"/>
    <property type="match status" value="1"/>
</dbReference>
<dbReference type="AlphaFoldDB" id="A0A3P4AYG1"/>
<dbReference type="EMBL" id="UWPJ01000006">
    <property type="protein sequence ID" value="VCU68601.1"/>
    <property type="molecule type" value="Genomic_DNA"/>
</dbReference>
<gene>
    <name evidence="2" type="primary">dhaA_1</name>
    <name evidence="2" type="ORF">PIGHUM_00658</name>
</gene>
<dbReference type="InterPro" id="IPR029058">
    <property type="entry name" value="AB_hydrolase_fold"/>
</dbReference>
<dbReference type="SUPFAM" id="SSF53474">
    <property type="entry name" value="alpha/beta-Hydrolases"/>
    <property type="match status" value="1"/>
</dbReference>
<dbReference type="RefSeq" id="WP_124077837.1">
    <property type="nucleotide sequence ID" value="NZ_UWPJ01000006.1"/>
</dbReference>
<reference evidence="2 3" key="1">
    <citation type="submission" date="2018-10" db="EMBL/GenBank/DDBJ databases">
        <authorList>
            <person name="Criscuolo A."/>
        </authorList>
    </citation>
    <scope>NUCLEOTIDE SEQUENCE [LARGE SCALE GENOMIC DNA]</scope>
    <source>
        <strain evidence="2">DnA1</strain>
    </source>
</reference>
<dbReference type="Gene3D" id="3.40.50.1820">
    <property type="entry name" value="alpha/beta hydrolase"/>
    <property type="match status" value="1"/>
</dbReference>
<dbReference type="Proteomes" id="UP000277294">
    <property type="component" value="Unassembled WGS sequence"/>
</dbReference>
<dbReference type="EC" id="3.8.1.5" evidence="2"/>
<proteinExistence type="predicted"/>
<organism evidence="2 3">
    <name type="scientific">Pigmentiphaga humi</name>
    <dbReference type="NCBI Taxonomy" id="2478468"/>
    <lineage>
        <taxon>Bacteria</taxon>
        <taxon>Pseudomonadati</taxon>
        <taxon>Pseudomonadota</taxon>
        <taxon>Betaproteobacteria</taxon>
        <taxon>Burkholderiales</taxon>
        <taxon>Alcaligenaceae</taxon>
        <taxon>Pigmentiphaga</taxon>
    </lineage>
</organism>
<name>A0A3P4AYG1_9BURK</name>
<keyword evidence="3" id="KW-1185">Reference proteome</keyword>
<dbReference type="PANTHER" id="PTHR43798:SF33">
    <property type="entry name" value="HYDROLASE, PUTATIVE (AFU_ORTHOLOGUE AFUA_2G14860)-RELATED"/>
    <property type="match status" value="1"/>
</dbReference>
<dbReference type="OrthoDB" id="9802676at2"/>
<sequence>MADDTSAPALPAWFERAVATPGASHFVTSRGARLHYLAWGLERRVLPGLLFVHGYRAHARYWDGIAPYFAGRYRVVAMDLAGMGDSGRREAYSALGFAQDIAAVIEDAGLGPAAVVGHSFGGARALRTAAEFPGLIRHVIAVDSICRFADSPPSSAGTPRRPRTEPYPDYASARARYRLTPDQPCDNGYLVDHIARHSLRREGDGWLWKFDPFLPPGPHEPDAAVVLGGLDVPVDYVRGEFSTVVRQQEAERIVACLRHGRGPVVVPQAYHYLMLDQPLALVAALRALLA</sequence>
<dbReference type="GO" id="GO:0018786">
    <property type="term" value="F:haloalkane dehalogenase activity"/>
    <property type="evidence" value="ECO:0007669"/>
    <property type="project" value="UniProtKB-EC"/>
</dbReference>
<evidence type="ECO:0000313" key="2">
    <source>
        <dbReference type="EMBL" id="VCU68601.1"/>
    </source>
</evidence>
<evidence type="ECO:0000259" key="1">
    <source>
        <dbReference type="Pfam" id="PF12697"/>
    </source>
</evidence>
<evidence type="ECO:0000313" key="3">
    <source>
        <dbReference type="Proteomes" id="UP000277294"/>
    </source>
</evidence>
<keyword evidence="2" id="KW-0378">Hydrolase</keyword>
<dbReference type="PANTHER" id="PTHR43798">
    <property type="entry name" value="MONOACYLGLYCEROL LIPASE"/>
    <property type="match status" value="1"/>
</dbReference>
<dbReference type="PRINTS" id="PR00111">
    <property type="entry name" value="ABHYDROLASE"/>
</dbReference>
<accession>A0A3P4AYG1</accession>
<dbReference type="GO" id="GO:0016020">
    <property type="term" value="C:membrane"/>
    <property type="evidence" value="ECO:0007669"/>
    <property type="project" value="TreeGrafter"/>
</dbReference>
<dbReference type="InterPro" id="IPR000073">
    <property type="entry name" value="AB_hydrolase_1"/>
</dbReference>